<dbReference type="EMBL" id="CADCTH010000432">
    <property type="protein sequence ID" value="CAA9277563.1"/>
    <property type="molecule type" value="Genomic_DNA"/>
</dbReference>
<dbReference type="AlphaFoldDB" id="A0A6J4JHF4"/>
<feature type="compositionally biased region" description="Basic and acidic residues" evidence="1">
    <location>
        <begin position="91"/>
        <end position="100"/>
    </location>
</feature>
<feature type="region of interest" description="Disordered" evidence="1">
    <location>
        <begin position="1"/>
        <end position="100"/>
    </location>
</feature>
<accession>A0A6J4JHF4</accession>
<gene>
    <name evidence="2" type="ORF">AVDCRST_MAG54-3356</name>
</gene>
<proteinExistence type="predicted"/>
<sequence length="100" mass="10699">GRSRQGGGPPAPRDGADRPSWGAPNRRTGAPRSRGRPDPVRRLPPRSQLPRAPRLPRRHPRRSGTGGDARGRSLVGRDGGRGSPVHRRGAGRGDGRGPRM</sequence>
<reference evidence="2" key="1">
    <citation type="submission" date="2020-02" db="EMBL/GenBank/DDBJ databases">
        <authorList>
            <person name="Meier V. D."/>
        </authorList>
    </citation>
    <scope>NUCLEOTIDE SEQUENCE</scope>
    <source>
        <strain evidence="2">AVDCRST_MAG54</strain>
    </source>
</reference>
<evidence type="ECO:0000256" key="1">
    <source>
        <dbReference type="SAM" id="MobiDB-lite"/>
    </source>
</evidence>
<name>A0A6J4JHF4_9PSEU</name>
<feature type="non-terminal residue" evidence="2">
    <location>
        <position position="100"/>
    </location>
</feature>
<organism evidence="2">
    <name type="scientific">uncultured Actinomycetospora sp</name>
    <dbReference type="NCBI Taxonomy" id="1135996"/>
    <lineage>
        <taxon>Bacteria</taxon>
        <taxon>Bacillati</taxon>
        <taxon>Actinomycetota</taxon>
        <taxon>Actinomycetes</taxon>
        <taxon>Pseudonocardiales</taxon>
        <taxon>Pseudonocardiaceae</taxon>
        <taxon>Actinomycetospora</taxon>
        <taxon>environmental samples</taxon>
    </lineage>
</organism>
<feature type="non-terminal residue" evidence="2">
    <location>
        <position position="1"/>
    </location>
</feature>
<protein>
    <submittedName>
        <fullName evidence="2">Uncharacterized protein</fullName>
    </submittedName>
</protein>
<evidence type="ECO:0000313" key="2">
    <source>
        <dbReference type="EMBL" id="CAA9277563.1"/>
    </source>
</evidence>